<sequence length="100" mass="11332">MSGSANPNKHPLCAKNRCIKIKGARGSLKLKISDTCPPCKYNDVDMADSLFHLIDDPAKGRVKIYWDFVDCGNLYGSNFQYEGNFYNNSYINIFDDENLL</sequence>
<evidence type="ECO:0000256" key="1">
    <source>
        <dbReference type="ARBA" id="ARBA00022729"/>
    </source>
</evidence>
<dbReference type="Proteomes" id="UP001107558">
    <property type="component" value="Chromosome 3"/>
</dbReference>
<dbReference type="PANTHER" id="PTHR31836">
    <property type="match status" value="1"/>
</dbReference>
<gene>
    <name evidence="2" type="ORF">PVAND_000162</name>
</gene>
<dbReference type="EMBL" id="JADBJN010000003">
    <property type="protein sequence ID" value="KAG5669871.1"/>
    <property type="molecule type" value="Genomic_DNA"/>
</dbReference>
<dbReference type="SUPFAM" id="SSF50685">
    <property type="entry name" value="Barwin-like endoglucanases"/>
    <property type="match status" value="1"/>
</dbReference>
<dbReference type="OrthoDB" id="9983485at2759"/>
<dbReference type="InterPro" id="IPR051477">
    <property type="entry name" value="Expansin_CellWall"/>
</dbReference>
<evidence type="ECO:0000313" key="3">
    <source>
        <dbReference type="Proteomes" id="UP001107558"/>
    </source>
</evidence>
<dbReference type="AlphaFoldDB" id="A0A9J6BJV6"/>
<dbReference type="PANTHER" id="PTHR31836:SF21">
    <property type="entry name" value="EXPANSIN-LIKE PROTEIN 7"/>
    <property type="match status" value="1"/>
</dbReference>
<evidence type="ECO:0000313" key="2">
    <source>
        <dbReference type="EMBL" id="KAG5669871.1"/>
    </source>
</evidence>
<name>A0A9J6BJV6_POLVA</name>
<comment type="caution">
    <text evidence="2">The sequence shown here is derived from an EMBL/GenBank/DDBJ whole genome shotgun (WGS) entry which is preliminary data.</text>
</comment>
<reference evidence="2" key="1">
    <citation type="submission" date="2021-03" db="EMBL/GenBank/DDBJ databases">
        <title>Chromosome level genome of the anhydrobiotic midge Polypedilum vanderplanki.</title>
        <authorList>
            <person name="Yoshida Y."/>
            <person name="Kikawada T."/>
            <person name="Gusev O."/>
        </authorList>
    </citation>
    <scope>NUCLEOTIDE SEQUENCE</scope>
    <source>
        <strain evidence="2">NIAS01</strain>
        <tissue evidence="2">Whole body or cell culture</tissue>
    </source>
</reference>
<proteinExistence type="predicted"/>
<dbReference type="Gene3D" id="2.40.40.10">
    <property type="entry name" value="RlpA-like domain"/>
    <property type="match status" value="1"/>
</dbReference>
<evidence type="ECO:0008006" key="4">
    <source>
        <dbReference type="Google" id="ProtNLM"/>
    </source>
</evidence>
<dbReference type="InterPro" id="IPR036908">
    <property type="entry name" value="RlpA-like_sf"/>
</dbReference>
<keyword evidence="3" id="KW-1185">Reference proteome</keyword>
<organism evidence="2 3">
    <name type="scientific">Polypedilum vanderplanki</name>
    <name type="common">Sleeping chironomid midge</name>
    <dbReference type="NCBI Taxonomy" id="319348"/>
    <lineage>
        <taxon>Eukaryota</taxon>
        <taxon>Metazoa</taxon>
        <taxon>Ecdysozoa</taxon>
        <taxon>Arthropoda</taxon>
        <taxon>Hexapoda</taxon>
        <taxon>Insecta</taxon>
        <taxon>Pterygota</taxon>
        <taxon>Neoptera</taxon>
        <taxon>Endopterygota</taxon>
        <taxon>Diptera</taxon>
        <taxon>Nematocera</taxon>
        <taxon>Chironomoidea</taxon>
        <taxon>Chironomidae</taxon>
        <taxon>Chironominae</taxon>
        <taxon>Polypedilum</taxon>
        <taxon>Polypedilum</taxon>
    </lineage>
</organism>
<protein>
    <recommendedName>
        <fullName evidence="4">RlpA-like protein double-psi beta-barrel domain-containing protein</fullName>
    </recommendedName>
</protein>
<keyword evidence="1" id="KW-0732">Signal</keyword>
<accession>A0A9J6BJV6</accession>